<reference evidence="4 5" key="1">
    <citation type="submission" date="2020-02" db="EMBL/GenBank/DDBJ databases">
        <title>Genome sequence of strain CCNWXJ40-4.</title>
        <authorList>
            <person name="Gao J."/>
            <person name="Sun J."/>
        </authorList>
    </citation>
    <scope>NUCLEOTIDE SEQUENCE [LARGE SCALE GENOMIC DNA]</scope>
    <source>
        <strain evidence="4 5">CCNWXJ 40-4</strain>
    </source>
</reference>
<keyword evidence="1 2" id="KW-0732">Signal</keyword>
<sequence>MEMHNFAKKILAAIIVAGAATPAMAADLYEPPIIEVPTPVYGGWYIRGHIGMSNQDFDGLDSSLYDNPTISDFGWYDEGGFASAPLFGAGIGYEFNDYLRGDLTVEYRGKSDFEALDWVDSTVTGLTTNDFRAKKSEWLIMANAYADLGTFYSVTPYLGAGIGASRNTISHFRDTNIITGGGGYADDESEWNFAWALHAGLGIEATERLTLDLGYSFVSLGDAKTGTFHNDDPAFDIDNDGFQFNDIYSHDFKLGVRYALN</sequence>
<evidence type="ECO:0000256" key="2">
    <source>
        <dbReference type="SAM" id="SignalP"/>
    </source>
</evidence>
<feature type="signal peptide" evidence="2">
    <location>
        <begin position="1"/>
        <end position="25"/>
    </location>
</feature>
<dbReference type="Proteomes" id="UP001642900">
    <property type="component" value="Unassembled WGS sequence"/>
</dbReference>
<evidence type="ECO:0000313" key="4">
    <source>
        <dbReference type="EMBL" id="NGO49811.1"/>
    </source>
</evidence>
<keyword evidence="5" id="KW-1185">Reference proteome</keyword>
<evidence type="ECO:0000256" key="1">
    <source>
        <dbReference type="ARBA" id="ARBA00022729"/>
    </source>
</evidence>
<dbReference type="SUPFAM" id="SSF56925">
    <property type="entry name" value="OMPA-like"/>
    <property type="match status" value="1"/>
</dbReference>
<dbReference type="RefSeq" id="WP_165022099.1">
    <property type="nucleotide sequence ID" value="NZ_JAAKZF010000001.1"/>
</dbReference>
<proteinExistence type="predicted"/>
<dbReference type="AlphaFoldDB" id="A0A6G4W4Y5"/>
<dbReference type="InterPro" id="IPR027385">
    <property type="entry name" value="Beta-barrel_OMP"/>
</dbReference>
<comment type="caution">
    <text evidence="4">The sequence shown here is derived from an EMBL/GenBank/DDBJ whole genome shotgun (WGS) entry which is preliminary data.</text>
</comment>
<evidence type="ECO:0000313" key="5">
    <source>
        <dbReference type="Proteomes" id="UP001642900"/>
    </source>
</evidence>
<feature type="chain" id="PRO_5026089827" evidence="2">
    <location>
        <begin position="26"/>
        <end position="261"/>
    </location>
</feature>
<dbReference type="Gene3D" id="2.40.160.20">
    <property type="match status" value="1"/>
</dbReference>
<name>A0A6G4W4Y5_9HYPH</name>
<organism evidence="4 5">
    <name type="scientific">Allomesorhizobium camelthorni</name>
    <dbReference type="NCBI Taxonomy" id="475069"/>
    <lineage>
        <taxon>Bacteria</taxon>
        <taxon>Pseudomonadati</taxon>
        <taxon>Pseudomonadota</taxon>
        <taxon>Alphaproteobacteria</taxon>
        <taxon>Hyphomicrobiales</taxon>
        <taxon>Phyllobacteriaceae</taxon>
        <taxon>Allomesorhizobium</taxon>
    </lineage>
</organism>
<feature type="domain" description="Outer membrane protein beta-barrel" evidence="3">
    <location>
        <begin position="16"/>
        <end position="258"/>
    </location>
</feature>
<dbReference type="Pfam" id="PF13505">
    <property type="entry name" value="OMP_b-brl"/>
    <property type="match status" value="1"/>
</dbReference>
<evidence type="ECO:0000259" key="3">
    <source>
        <dbReference type="Pfam" id="PF13505"/>
    </source>
</evidence>
<protein>
    <submittedName>
        <fullName evidence="4">Porin family protein</fullName>
    </submittedName>
</protein>
<dbReference type="EMBL" id="JAAKZF010000001">
    <property type="protein sequence ID" value="NGO49811.1"/>
    <property type="molecule type" value="Genomic_DNA"/>
</dbReference>
<dbReference type="InterPro" id="IPR011250">
    <property type="entry name" value="OMP/PagP_B-barrel"/>
</dbReference>
<accession>A0A6G4W4Y5</accession>
<gene>
    <name evidence="4" type="ORF">G6N73_01240</name>
</gene>